<sequence>MLNFEDWDDLQAVESKACGVLTDIFGQDFSNDGECNVVHDVNIIEDSPRPEKNQTFLEVDSFSDSEDDGDIFGSIMGRKPTCYIPDQSSTLSPLSTQLLARRSLESMACF</sequence>
<accession>A0ABD3LE20</accession>
<dbReference type="Proteomes" id="UP001634007">
    <property type="component" value="Unassembled WGS sequence"/>
</dbReference>
<gene>
    <name evidence="1" type="ORF">ACJRO7_011071</name>
</gene>
<organism evidence="1 2">
    <name type="scientific">Eucalyptus globulus</name>
    <name type="common">Tasmanian blue gum</name>
    <dbReference type="NCBI Taxonomy" id="34317"/>
    <lineage>
        <taxon>Eukaryota</taxon>
        <taxon>Viridiplantae</taxon>
        <taxon>Streptophyta</taxon>
        <taxon>Embryophyta</taxon>
        <taxon>Tracheophyta</taxon>
        <taxon>Spermatophyta</taxon>
        <taxon>Magnoliopsida</taxon>
        <taxon>eudicotyledons</taxon>
        <taxon>Gunneridae</taxon>
        <taxon>Pentapetalae</taxon>
        <taxon>rosids</taxon>
        <taxon>malvids</taxon>
        <taxon>Myrtales</taxon>
        <taxon>Myrtaceae</taxon>
        <taxon>Myrtoideae</taxon>
        <taxon>Eucalypteae</taxon>
        <taxon>Eucalyptus</taxon>
    </lineage>
</organism>
<evidence type="ECO:0000313" key="2">
    <source>
        <dbReference type="Proteomes" id="UP001634007"/>
    </source>
</evidence>
<evidence type="ECO:0000313" key="1">
    <source>
        <dbReference type="EMBL" id="KAL3750031.1"/>
    </source>
</evidence>
<dbReference type="AlphaFoldDB" id="A0ABD3LE20"/>
<protein>
    <submittedName>
        <fullName evidence="1">Uncharacterized protein</fullName>
    </submittedName>
</protein>
<proteinExistence type="predicted"/>
<name>A0ABD3LE20_EUCGL</name>
<reference evidence="1 2" key="1">
    <citation type="submission" date="2024-11" db="EMBL/GenBank/DDBJ databases">
        <title>Chromosome-level genome assembly of Eucalyptus globulus Labill. provides insights into its genome evolution.</title>
        <authorList>
            <person name="Li X."/>
        </authorList>
    </citation>
    <scope>NUCLEOTIDE SEQUENCE [LARGE SCALE GENOMIC DNA]</scope>
    <source>
        <strain evidence="1">CL2024</strain>
        <tissue evidence="1">Fresh tender leaves</tissue>
    </source>
</reference>
<dbReference type="EMBL" id="JBJKBG010000002">
    <property type="protein sequence ID" value="KAL3750031.1"/>
    <property type="molecule type" value="Genomic_DNA"/>
</dbReference>
<keyword evidence="2" id="KW-1185">Reference proteome</keyword>
<comment type="caution">
    <text evidence="1">The sequence shown here is derived from an EMBL/GenBank/DDBJ whole genome shotgun (WGS) entry which is preliminary data.</text>
</comment>